<dbReference type="RefSeq" id="WP_382170523.1">
    <property type="nucleotide sequence ID" value="NZ_JBHRXX010000001.1"/>
</dbReference>
<feature type="transmembrane region" description="Helical" evidence="6">
    <location>
        <begin position="30"/>
        <end position="49"/>
    </location>
</feature>
<dbReference type="EMBL" id="JBHRXX010000001">
    <property type="protein sequence ID" value="MFC3682513.1"/>
    <property type="molecule type" value="Genomic_DNA"/>
</dbReference>
<feature type="transmembrane region" description="Helical" evidence="6">
    <location>
        <begin position="55"/>
        <end position="73"/>
    </location>
</feature>
<feature type="transmembrane region" description="Helical" evidence="6">
    <location>
        <begin position="80"/>
        <end position="101"/>
    </location>
</feature>
<dbReference type="Proteomes" id="UP001595729">
    <property type="component" value="Unassembled WGS sequence"/>
</dbReference>
<evidence type="ECO:0000256" key="5">
    <source>
        <dbReference type="ARBA" id="ARBA00023136"/>
    </source>
</evidence>
<keyword evidence="2" id="KW-1003">Cell membrane</keyword>
<evidence type="ECO:0000256" key="3">
    <source>
        <dbReference type="ARBA" id="ARBA00022692"/>
    </source>
</evidence>
<protein>
    <submittedName>
        <fullName evidence="7">Bax inhibitor-1/YccA family protein</fullName>
    </submittedName>
</protein>
<gene>
    <name evidence="7" type="ORF">ACFOPI_02840</name>
</gene>
<dbReference type="Pfam" id="PF01027">
    <property type="entry name" value="Bax1-I"/>
    <property type="match status" value="1"/>
</dbReference>
<evidence type="ECO:0000313" key="8">
    <source>
        <dbReference type="Proteomes" id="UP001595729"/>
    </source>
</evidence>
<keyword evidence="5 6" id="KW-0472">Membrane</keyword>
<reference evidence="8" key="1">
    <citation type="journal article" date="2019" name="Int. J. Syst. Evol. Microbiol.">
        <title>The Global Catalogue of Microorganisms (GCM) 10K type strain sequencing project: providing services to taxonomists for standard genome sequencing and annotation.</title>
        <authorList>
            <consortium name="The Broad Institute Genomics Platform"/>
            <consortium name="The Broad Institute Genome Sequencing Center for Infectious Disease"/>
            <person name="Wu L."/>
            <person name="Ma J."/>
        </authorList>
    </citation>
    <scope>NUCLEOTIDE SEQUENCE [LARGE SCALE GENOMIC DNA]</scope>
    <source>
        <strain evidence="8">KCTC 42501</strain>
    </source>
</reference>
<evidence type="ECO:0000313" key="7">
    <source>
        <dbReference type="EMBL" id="MFC3682513.1"/>
    </source>
</evidence>
<dbReference type="PANTHER" id="PTHR23291">
    <property type="entry name" value="BAX INHIBITOR-RELATED"/>
    <property type="match status" value="1"/>
</dbReference>
<feature type="transmembrane region" description="Helical" evidence="6">
    <location>
        <begin position="197"/>
        <end position="222"/>
    </location>
</feature>
<keyword evidence="8" id="KW-1185">Reference proteome</keyword>
<evidence type="ECO:0000256" key="6">
    <source>
        <dbReference type="RuleBase" id="RU004379"/>
    </source>
</evidence>
<dbReference type="InterPro" id="IPR006214">
    <property type="entry name" value="Bax_inhibitor_1-related"/>
</dbReference>
<evidence type="ECO:0000256" key="2">
    <source>
        <dbReference type="ARBA" id="ARBA00022475"/>
    </source>
</evidence>
<comment type="caution">
    <text evidence="7">The sequence shown here is derived from an EMBL/GenBank/DDBJ whole genome shotgun (WGS) entry which is preliminary data.</text>
</comment>
<sequence length="226" mass="23500">MAQVRRFPSLSTGSSLSLDRPQAAKVLRNTYALLSLTILFAAGIAALAVANSWPAPGLMITLVGYFGLLFAVHKLQNSGWALPAVFALTGFMGYTLGPLLARTLELPGGAGTIVAALAATGATFVALSAYVLTTRRDFSFMGGFLFAGMVIAIVLALVAYFFTMPALALAVSAMVALLSVGLILFETSRIVNGGETNYVLATVGLFVSAFNLFTSLLSLFGIGGND</sequence>
<organism evidence="7 8">
    <name type="scientific">Hydrogenophaga luteola</name>
    <dbReference type="NCBI Taxonomy" id="1591122"/>
    <lineage>
        <taxon>Bacteria</taxon>
        <taxon>Pseudomonadati</taxon>
        <taxon>Pseudomonadota</taxon>
        <taxon>Betaproteobacteria</taxon>
        <taxon>Burkholderiales</taxon>
        <taxon>Comamonadaceae</taxon>
        <taxon>Hydrogenophaga</taxon>
    </lineage>
</organism>
<comment type="similarity">
    <text evidence="6">Belongs to the BI1 family.</text>
</comment>
<proteinExistence type="inferred from homology"/>
<feature type="transmembrane region" description="Helical" evidence="6">
    <location>
        <begin position="113"/>
        <end position="133"/>
    </location>
</feature>
<comment type="subcellular location">
    <subcellularLocation>
        <location evidence="1">Cell membrane</location>
        <topology evidence="1">Multi-pass membrane protein</topology>
    </subcellularLocation>
</comment>
<keyword evidence="3 6" id="KW-0812">Transmembrane</keyword>
<accession>A0ABV7W2K1</accession>
<name>A0ABV7W2K1_9BURK</name>
<evidence type="ECO:0000256" key="1">
    <source>
        <dbReference type="ARBA" id="ARBA00004651"/>
    </source>
</evidence>
<feature type="transmembrane region" description="Helical" evidence="6">
    <location>
        <begin position="140"/>
        <end position="161"/>
    </location>
</feature>
<dbReference type="CDD" id="cd10433">
    <property type="entry name" value="YccA_like"/>
    <property type="match status" value="1"/>
</dbReference>
<evidence type="ECO:0000256" key="4">
    <source>
        <dbReference type="ARBA" id="ARBA00022989"/>
    </source>
</evidence>
<dbReference type="PANTHER" id="PTHR23291:SF115">
    <property type="entry name" value="MODULATOR OF FTSH PROTEASE YCCA"/>
    <property type="match status" value="1"/>
</dbReference>
<feature type="transmembrane region" description="Helical" evidence="6">
    <location>
        <begin position="167"/>
        <end position="185"/>
    </location>
</feature>
<keyword evidence="4 6" id="KW-1133">Transmembrane helix</keyword>